<gene>
    <name evidence="1" type="ORF">Bathy05g02030</name>
</gene>
<keyword evidence="2" id="KW-1185">Reference proteome</keyword>
<dbReference type="AlphaFoldDB" id="K8EET6"/>
<dbReference type="GeneID" id="19015706"/>
<name>K8EET6_9CHLO</name>
<evidence type="ECO:0000313" key="1">
    <source>
        <dbReference type="EMBL" id="CCO16637.1"/>
    </source>
</evidence>
<organism evidence="1 2">
    <name type="scientific">Bathycoccus prasinos</name>
    <dbReference type="NCBI Taxonomy" id="41875"/>
    <lineage>
        <taxon>Eukaryota</taxon>
        <taxon>Viridiplantae</taxon>
        <taxon>Chlorophyta</taxon>
        <taxon>Mamiellophyceae</taxon>
        <taxon>Mamiellales</taxon>
        <taxon>Bathycoccaceae</taxon>
        <taxon>Bathycoccus</taxon>
    </lineage>
</organism>
<accession>K8EET6</accession>
<evidence type="ECO:0000313" key="2">
    <source>
        <dbReference type="Proteomes" id="UP000198341"/>
    </source>
</evidence>
<sequence length="594" mass="67564">MNPEGYENVVYPSLDSAWKVLFEKELYPDELALVDENARTTYQIRNPWGLRTKCYLFRDTKDYLQLRENDRCVEDGTSIPPLTSTTTTPGDDLNGCFVVGVELFALNRTSTLESCLTIALYENSHPKYVHRVTDEQFLRGGEHVPVFFRDFLPHSTRERADLIRRARRLVPRVKLNRKLIQHEKVRVSEIKLGASDAGLIDLFFSDYVTASFELRRDENIDETPDENSCSDSDESDEIAAEKEELDVFNGDDFLLLAYFRGKRDPYERSGDEIAPFATHRLINVRTLEDVWLSPGHFARLCRYRRGDLLVDIKDALKKALVDIKTRTGKTDSGLIRSIELRRNARFSLCIGSGSCMSAVEALNRSPIIPSNGRRRIFICIDPHISALASPEAWAHPQIVFVSCKIEDINPAHLPPEGIFRSIGNAPECSPYSIAKFPALAARIKELGEEEAALILQMEVDDANVQVRAAVDIANYLVICLWIENPKGNEKAGLWNEYSPFLGCAYDVHAISYCKYGRKYRKNTVILENWFALKLRPECAGSTMCKHKRVHDRHAEHCKFDGAARSENKIHPRLLVQSIDAQIESFYEKCSALHS</sequence>
<dbReference type="RefSeq" id="XP_007513079.1">
    <property type="nucleotide sequence ID" value="XM_007513017.1"/>
</dbReference>
<dbReference type="Proteomes" id="UP000198341">
    <property type="component" value="Chromosome 5"/>
</dbReference>
<dbReference type="KEGG" id="bpg:Bathy05g02030"/>
<protein>
    <submittedName>
        <fullName evidence="1">Uncharacterized protein</fullName>
    </submittedName>
</protein>
<proteinExistence type="predicted"/>
<dbReference type="EMBL" id="FO082274">
    <property type="protein sequence ID" value="CCO16637.1"/>
    <property type="molecule type" value="Genomic_DNA"/>
</dbReference>
<reference evidence="1 2" key="1">
    <citation type="submission" date="2011-10" db="EMBL/GenBank/DDBJ databases">
        <authorList>
            <person name="Genoscope - CEA"/>
        </authorList>
    </citation>
    <scope>NUCLEOTIDE SEQUENCE [LARGE SCALE GENOMIC DNA]</scope>
    <source>
        <strain evidence="1 2">RCC 1105</strain>
    </source>
</reference>